<organism evidence="2 3">
    <name type="scientific">Stylosanthes scabra</name>
    <dbReference type="NCBI Taxonomy" id="79078"/>
    <lineage>
        <taxon>Eukaryota</taxon>
        <taxon>Viridiplantae</taxon>
        <taxon>Streptophyta</taxon>
        <taxon>Embryophyta</taxon>
        <taxon>Tracheophyta</taxon>
        <taxon>Spermatophyta</taxon>
        <taxon>Magnoliopsida</taxon>
        <taxon>eudicotyledons</taxon>
        <taxon>Gunneridae</taxon>
        <taxon>Pentapetalae</taxon>
        <taxon>rosids</taxon>
        <taxon>fabids</taxon>
        <taxon>Fabales</taxon>
        <taxon>Fabaceae</taxon>
        <taxon>Papilionoideae</taxon>
        <taxon>50 kb inversion clade</taxon>
        <taxon>dalbergioids sensu lato</taxon>
        <taxon>Dalbergieae</taxon>
        <taxon>Pterocarpus clade</taxon>
        <taxon>Stylosanthes</taxon>
    </lineage>
</organism>
<feature type="compositionally biased region" description="Polar residues" evidence="1">
    <location>
        <begin position="144"/>
        <end position="153"/>
    </location>
</feature>
<feature type="compositionally biased region" description="Acidic residues" evidence="1">
    <location>
        <begin position="121"/>
        <end position="138"/>
    </location>
</feature>
<sequence length="206" mass="22491">MDHKRKLLASKGKGKLTTPPSQKSPKLAGLSPSLPPISSKIVLKPNNLLVLALAANSFDPHSRTVENTKAPILEELKATKGKRTARISVKPVRRRFSQRIIAKDGLFRPKPKKAEVINLSSDDEAEEKDLEESFEPEEIPMSWSLLSPSTTASKGGDVEYDDPRYWDFDEDLDQWGTYFGDGGPEEEPAPAEGSKGSSPGSSSSSD</sequence>
<gene>
    <name evidence="2" type="ORF">PIB30_058048</name>
</gene>
<reference evidence="2 3" key="1">
    <citation type="journal article" date="2023" name="Plants (Basel)">
        <title>Bridging the Gap: Combining Genomics and Transcriptomics Approaches to Understand Stylosanthes scabra, an Orphan Legume from the Brazilian Caatinga.</title>
        <authorList>
            <person name="Ferreira-Neto J.R.C."/>
            <person name="da Silva M.D."/>
            <person name="Binneck E."/>
            <person name="de Melo N.F."/>
            <person name="da Silva R.H."/>
            <person name="de Melo A.L.T.M."/>
            <person name="Pandolfi V."/>
            <person name="Bustamante F.O."/>
            <person name="Brasileiro-Vidal A.C."/>
            <person name="Benko-Iseppon A.M."/>
        </authorList>
    </citation>
    <scope>NUCLEOTIDE SEQUENCE [LARGE SCALE GENOMIC DNA]</scope>
    <source>
        <tissue evidence="2">Leaves</tissue>
    </source>
</reference>
<feature type="region of interest" description="Disordered" evidence="1">
    <location>
        <begin position="1"/>
        <end position="31"/>
    </location>
</feature>
<dbReference type="Proteomes" id="UP001341840">
    <property type="component" value="Unassembled WGS sequence"/>
</dbReference>
<protein>
    <submittedName>
        <fullName evidence="2">Uncharacterized protein</fullName>
    </submittedName>
</protein>
<dbReference type="EMBL" id="JASCZI010211931">
    <property type="protein sequence ID" value="MED6197602.1"/>
    <property type="molecule type" value="Genomic_DNA"/>
</dbReference>
<feature type="region of interest" description="Disordered" evidence="1">
    <location>
        <begin position="121"/>
        <end position="206"/>
    </location>
</feature>
<keyword evidence="3" id="KW-1185">Reference proteome</keyword>
<accession>A0ABU6XHS4</accession>
<evidence type="ECO:0000256" key="1">
    <source>
        <dbReference type="SAM" id="MobiDB-lite"/>
    </source>
</evidence>
<evidence type="ECO:0000313" key="3">
    <source>
        <dbReference type="Proteomes" id="UP001341840"/>
    </source>
</evidence>
<comment type="caution">
    <text evidence="2">The sequence shown here is derived from an EMBL/GenBank/DDBJ whole genome shotgun (WGS) entry which is preliminary data.</text>
</comment>
<evidence type="ECO:0000313" key="2">
    <source>
        <dbReference type="EMBL" id="MED6197602.1"/>
    </source>
</evidence>
<feature type="compositionally biased region" description="Low complexity" evidence="1">
    <location>
        <begin position="190"/>
        <end position="206"/>
    </location>
</feature>
<proteinExistence type="predicted"/>
<feature type="compositionally biased region" description="Basic residues" evidence="1">
    <location>
        <begin position="1"/>
        <end position="14"/>
    </location>
</feature>
<name>A0ABU6XHS4_9FABA</name>